<keyword evidence="2" id="KW-1185">Reference proteome</keyword>
<evidence type="ECO:0008006" key="3">
    <source>
        <dbReference type="Google" id="ProtNLM"/>
    </source>
</evidence>
<dbReference type="Pfam" id="PF14022">
    <property type="entry name" value="DUF4238"/>
    <property type="match status" value="2"/>
</dbReference>
<evidence type="ECO:0000313" key="1">
    <source>
        <dbReference type="EMBL" id="OMG51624.1"/>
    </source>
</evidence>
<name>A0A1R1HZ91_9RHOO</name>
<accession>A0A1R1HZ91</accession>
<evidence type="ECO:0000313" key="2">
    <source>
        <dbReference type="Proteomes" id="UP000187526"/>
    </source>
</evidence>
<protein>
    <recommendedName>
        <fullName evidence="3">DUF4238 domain-containing protein</fullName>
    </recommendedName>
</protein>
<dbReference type="AlphaFoldDB" id="A0A1R1HZ91"/>
<sequence length="282" mass="32364">MSIEVKKQHYIWEYYLKGWATDDQIWSKREDKIIRTSTENVAQQRYFYETAPLSDAEIKLLIKMVMKGPAINQFVNLGSLNTYLSIANSGNKLEKFGLEQYHGIVENNALPVLTALREKHFDILNDKQSKINLCIYLGHQYTRTKKARTSFTDHQGLRIPEEHKDCNFHKVQNAFGFILANSIGGSLCDHLDLRVVENHSDIKLITSDQPIYNLLAIPGDISKESSIYFPISPYLALWAKNRPNNERIDTKEKAEELNTFMAKNSLEFIFASSKDELAALTT</sequence>
<organism evidence="1 2">
    <name type="scientific">Azonexus hydrophilus</name>
    <dbReference type="NCBI Taxonomy" id="418702"/>
    <lineage>
        <taxon>Bacteria</taxon>
        <taxon>Pseudomonadati</taxon>
        <taxon>Pseudomonadota</taxon>
        <taxon>Betaproteobacteria</taxon>
        <taxon>Rhodocyclales</taxon>
        <taxon>Azonexaceae</taxon>
        <taxon>Azonexus</taxon>
    </lineage>
</organism>
<dbReference type="Proteomes" id="UP000187526">
    <property type="component" value="Unassembled WGS sequence"/>
</dbReference>
<dbReference type="STRING" id="418702.BJN45_17435"/>
<comment type="caution">
    <text evidence="1">The sequence shown here is derived from an EMBL/GenBank/DDBJ whole genome shotgun (WGS) entry which is preliminary data.</text>
</comment>
<gene>
    <name evidence="1" type="ORF">BJN45_17435</name>
</gene>
<reference evidence="1 2" key="1">
    <citation type="submission" date="2016-10" db="EMBL/GenBank/DDBJ databases">
        <title>Alkaliphiles isolated from bioreactors.</title>
        <authorList>
            <person name="Salah Z."/>
            <person name="Rout S.P."/>
            <person name="Humphreys P.N."/>
        </authorList>
    </citation>
    <scope>NUCLEOTIDE SEQUENCE [LARGE SCALE GENOMIC DNA]</scope>
    <source>
        <strain evidence="1 2">ZS02</strain>
    </source>
</reference>
<dbReference type="InterPro" id="IPR025332">
    <property type="entry name" value="DUF4238"/>
</dbReference>
<proteinExistence type="predicted"/>
<dbReference type="EMBL" id="MTHD01000012">
    <property type="protein sequence ID" value="OMG51624.1"/>
    <property type="molecule type" value="Genomic_DNA"/>
</dbReference>
<dbReference type="OrthoDB" id="7556813at2"/>
<dbReference type="RefSeq" id="WP_076097568.1">
    <property type="nucleotide sequence ID" value="NZ_MTHD01000012.1"/>
</dbReference>